<dbReference type="InterPro" id="IPR029058">
    <property type="entry name" value="AB_hydrolase_fold"/>
</dbReference>
<dbReference type="RefSeq" id="WP_271148377.1">
    <property type="nucleotide sequence ID" value="NZ_CP115859.1"/>
</dbReference>
<dbReference type="Gene3D" id="3.40.50.1820">
    <property type="entry name" value="alpha/beta hydrolase"/>
    <property type="match status" value="1"/>
</dbReference>
<evidence type="ECO:0000313" key="3">
    <source>
        <dbReference type="EMBL" id="WBV60030.1"/>
    </source>
</evidence>
<keyword evidence="1 3" id="KW-0378">Hydrolase</keyword>
<dbReference type="PANTHER" id="PTHR48081:SF13">
    <property type="entry name" value="ALPHA_BETA HYDROLASE"/>
    <property type="match status" value="1"/>
</dbReference>
<dbReference type="Pfam" id="PF20434">
    <property type="entry name" value="BD-FAE"/>
    <property type="match status" value="1"/>
</dbReference>
<dbReference type="SUPFAM" id="SSF53474">
    <property type="entry name" value="alpha/beta-Hydrolases"/>
    <property type="match status" value="1"/>
</dbReference>
<sequence length="339" mass="38188">MKSLNHNIVSRFLTNLFFIFLLALFTPVFSQNQIETEAQKSILLPEKTMVSENIAYKTNNGKPVLLDIYAPKNISPEKLPVLIYVHGGGWVGGEKTIHADTYIENTILKLVEKDYAVISIEYTLVGETVHFPLPIQDTKDAIRWVRKNAEKYNFDPNNIGLFGASAGAHLSMLAAYTNDNEFVGDPDLSKYSAKVSYVVNNFGPTDLNKLLHTRAGKIPVFFINLFAKNIVELRSKIVLGMSGYDIKKDKRKIVEYFKTISPISYVDNGIPTLILQGNKDKVVPMQQSKKLKRKLKKENIANNLTIVKDGTHGFRTTDKAYLEQLSNEMVGFIVSQKKP</sequence>
<protein>
    <submittedName>
        <fullName evidence="3">Alpha/beta hydrolase</fullName>
    </submittedName>
</protein>
<dbReference type="PANTHER" id="PTHR48081">
    <property type="entry name" value="AB HYDROLASE SUPERFAMILY PROTEIN C4A8.06C"/>
    <property type="match status" value="1"/>
</dbReference>
<gene>
    <name evidence="3" type="ORF">PFY12_13415</name>
</gene>
<accession>A0ABY7QK16</accession>
<keyword evidence="4" id="KW-1185">Reference proteome</keyword>
<name>A0ABY7QK16_9FLAO</name>
<dbReference type="GO" id="GO:0016787">
    <property type="term" value="F:hydrolase activity"/>
    <property type="evidence" value="ECO:0007669"/>
    <property type="project" value="UniProtKB-KW"/>
</dbReference>
<evidence type="ECO:0000313" key="4">
    <source>
        <dbReference type="Proteomes" id="UP001210978"/>
    </source>
</evidence>
<dbReference type="Proteomes" id="UP001210978">
    <property type="component" value="Chromosome"/>
</dbReference>
<evidence type="ECO:0000256" key="1">
    <source>
        <dbReference type="ARBA" id="ARBA00022801"/>
    </source>
</evidence>
<organism evidence="3 4">
    <name type="scientific">Chryseobacterium camelliae</name>
    <dbReference type="NCBI Taxonomy" id="1265445"/>
    <lineage>
        <taxon>Bacteria</taxon>
        <taxon>Pseudomonadati</taxon>
        <taxon>Bacteroidota</taxon>
        <taxon>Flavobacteriia</taxon>
        <taxon>Flavobacteriales</taxon>
        <taxon>Weeksellaceae</taxon>
        <taxon>Chryseobacterium group</taxon>
        <taxon>Chryseobacterium</taxon>
    </lineage>
</organism>
<proteinExistence type="predicted"/>
<dbReference type="EMBL" id="CP115859">
    <property type="protein sequence ID" value="WBV60030.1"/>
    <property type="molecule type" value="Genomic_DNA"/>
</dbReference>
<feature type="domain" description="BD-FAE-like" evidence="2">
    <location>
        <begin position="66"/>
        <end position="295"/>
    </location>
</feature>
<evidence type="ECO:0000259" key="2">
    <source>
        <dbReference type="Pfam" id="PF20434"/>
    </source>
</evidence>
<dbReference type="InterPro" id="IPR049492">
    <property type="entry name" value="BD-FAE-like_dom"/>
</dbReference>
<reference evidence="3 4" key="1">
    <citation type="submission" date="2023-01" db="EMBL/GenBank/DDBJ databases">
        <title>Complete genome of Chryseobacterium camelliae VAN22-5A.</title>
        <authorList>
            <person name="Zong G."/>
            <person name="Cao G."/>
        </authorList>
    </citation>
    <scope>NUCLEOTIDE SEQUENCE [LARGE SCALE GENOMIC DNA]</scope>
    <source>
        <strain evidence="3 4">VAN22-5A</strain>
    </source>
</reference>
<dbReference type="InterPro" id="IPR050300">
    <property type="entry name" value="GDXG_lipolytic_enzyme"/>
</dbReference>